<dbReference type="RefSeq" id="WP_131920488.1">
    <property type="nucleotide sequence ID" value="NZ_JAOQNU010000031.1"/>
</dbReference>
<dbReference type="InterPro" id="IPR013694">
    <property type="entry name" value="VIT"/>
</dbReference>
<dbReference type="PROSITE" id="PS51468">
    <property type="entry name" value="VIT"/>
    <property type="match status" value="1"/>
</dbReference>
<dbReference type="OrthoDB" id="9784383at2"/>
<comment type="caution">
    <text evidence="2">The sequence shown here is derived from an EMBL/GenBank/DDBJ whole genome shotgun (WGS) entry which is preliminary data.</text>
</comment>
<gene>
    <name evidence="2" type="ORF">EDD73_13014</name>
</gene>
<dbReference type="PANTHER" id="PTHR45737:SF6">
    <property type="entry name" value="VON WILLEBRAND FACTOR A DOMAIN-CONTAINING PROTEIN 5A"/>
    <property type="match status" value="1"/>
</dbReference>
<evidence type="ECO:0000259" key="1">
    <source>
        <dbReference type="PROSITE" id="PS51468"/>
    </source>
</evidence>
<dbReference type="Proteomes" id="UP000294813">
    <property type="component" value="Unassembled WGS sequence"/>
</dbReference>
<proteinExistence type="predicted"/>
<sequence>MINRHRFDNDLTDGFGVLQIRGKSAKNQEQLFIPLKQTHYQAEIIGPLIYGEITQTFFFAQGNRRRPVEAWYRFPLPGDAAVLQATARFGEVTIETRLDRRDHAEEAFEKAKQSHKQATLLTREAPDVFTLKIAGIQPGEEVVIVISFIQLADQKGNRWRLRLPLTTAPRFTRHDEKGTAVHAGPLALMRDPRHRFACAIDLQGAVNVTSPTHAIKTVEWAGEPGEPSGCEVTLADGYLCPMLFRKGGKSIYRLRVYPCSSHQSAVPTAIPRRSCSRCVKHHILMI</sequence>
<dbReference type="EMBL" id="SLXT01000030">
    <property type="protein sequence ID" value="TCP61222.1"/>
    <property type="molecule type" value="Genomic_DNA"/>
</dbReference>
<name>A0A4R2RCU3_9FIRM</name>
<evidence type="ECO:0000313" key="2">
    <source>
        <dbReference type="EMBL" id="TCP61222.1"/>
    </source>
</evidence>
<keyword evidence="3" id="KW-1185">Reference proteome</keyword>
<accession>A0A4R2RCU3</accession>
<dbReference type="Pfam" id="PF08487">
    <property type="entry name" value="VIT"/>
    <property type="match status" value="1"/>
</dbReference>
<dbReference type="PANTHER" id="PTHR45737">
    <property type="entry name" value="VON WILLEBRAND FACTOR A DOMAIN-CONTAINING PROTEIN 5A"/>
    <property type="match status" value="1"/>
</dbReference>
<protein>
    <submittedName>
        <fullName evidence="2">Vault protein inter-alpha-trypsin-like protein</fullName>
    </submittedName>
</protein>
<evidence type="ECO:0000313" key="3">
    <source>
        <dbReference type="Proteomes" id="UP000294813"/>
    </source>
</evidence>
<reference evidence="2 3" key="1">
    <citation type="submission" date="2019-03" db="EMBL/GenBank/DDBJ databases">
        <title>Genomic Encyclopedia of Type Strains, Phase IV (KMG-IV): sequencing the most valuable type-strain genomes for metagenomic binning, comparative biology and taxonomic classification.</title>
        <authorList>
            <person name="Goeker M."/>
        </authorList>
    </citation>
    <scope>NUCLEOTIDE SEQUENCE [LARGE SCALE GENOMIC DNA]</scope>
    <source>
        <strain evidence="2 3">DSM 11170</strain>
    </source>
</reference>
<feature type="domain" description="VIT" evidence="1">
    <location>
        <begin position="19"/>
        <end position="150"/>
    </location>
</feature>
<dbReference type="AlphaFoldDB" id="A0A4R2RCU3"/>
<organism evidence="2 3">
    <name type="scientific">Heliophilum fasciatum</name>
    <dbReference type="NCBI Taxonomy" id="35700"/>
    <lineage>
        <taxon>Bacteria</taxon>
        <taxon>Bacillati</taxon>
        <taxon>Bacillota</taxon>
        <taxon>Clostridia</taxon>
        <taxon>Eubacteriales</taxon>
        <taxon>Heliobacteriaceae</taxon>
        <taxon>Heliophilum</taxon>
    </lineage>
</organism>